<name>A0A1H7T4X2_STIAU</name>
<keyword evidence="2" id="KW-1185">Reference proteome</keyword>
<evidence type="ECO:0000313" key="1">
    <source>
        <dbReference type="EMBL" id="SEL79891.1"/>
    </source>
</evidence>
<gene>
    <name evidence="1" type="ORF">SAMN05444354_108276</name>
</gene>
<proteinExistence type="predicted"/>
<dbReference type="EMBL" id="FOAP01000008">
    <property type="protein sequence ID" value="SEL79891.1"/>
    <property type="molecule type" value="Genomic_DNA"/>
</dbReference>
<reference evidence="2" key="1">
    <citation type="submission" date="2016-10" db="EMBL/GenBank/DDBJ databases">
        <authorList>
            <person name="Varghese N."/>
            <person name="Submissions S."/>
        </authorList>
    </citation>
    <scope>NUCLEOTIDE SEQUENCE [LARGE SCALE GENOMIC DNA]</scope>
    <source>
        <strain evidence="2">DSM 17044</strain>
    </source>
</reference>
<organism evidence="1 2">
    <name type="scientific">Stigmatella aurantiaca</name>
    <dbReference type="NCBI Taxonomy" id="41"/>
    <lineage>
        <taxon>Bacteria</taxon>
        <taxon>Pseudomonadati</taxon>
        <taxon>Myxococcota</taxon>
        <taxon>Myxococcia</taxon>
        <taxon>Myxococcales</taxon>
        <taxon>Cystobacterineae</taxon>
        <taxon>Archangiaceae</taxon>
        <taxon>Stigmatella</taxon>
    </lineage>
</organism>
<dbReference type="Proteomes" id="UP000182719">
    <property type="component" value="Unassembled WGS sequence"/>
</dbReference>
<protein>
    <submittedName>
        <fullName evidence="1">Uncharacterized protein</fullName>
    </submittedName>
</protein>
<accession>A0A1H7T4X2</accession>
<evidence type="ECO:0000313" key="2">
    <source>
        <dbReference type="Proteomes" id="UP000182719"/>
    </source>
</evidence>
<dbReference type="AlphaFoldDB" id="A0A1H7T4X2"/>
<dbReference type="RefSeq" id="WP_177241413.1">
    <property type="nucleotide sequence ID" value="NZ_FOAP01000008.1"/>
</dbReference>
<sequence>MTTARTRLVRELSAGDTGKLKAESVKDIGATVRLERLDTRAVENGVTFVRYAVRKGGSPYSWTSPAIH</sequence>